<feature type="transmembrane region" description="Helical" evidence="8">
    <location>
        <begin position="12"/>
        <end position="35"/>
    </location>
</feature>
<feature type="transmembrane region" description="Helical" evidence="8">
    <location>
        <begin position="202"/>
        <end position="220"/>
    </location>
</feature>
<feature type="transmembrane region" description="Helical" evidence="8">
    <location>
        <begin position="303"/>
        <end position="321"/>
    </location>
</feature>
<comment type="similarity">
    <text evidence="2 8">Belongs to the lactate permease family.</text>
</comment>
<dbReference type="GO" id="GO:0015129">
    <property type="term" value="F:lactate transmembrane transporter activity"/>
    <property type="evidence" value="ECO:0007669"/>
    <property type="project" value="UniProtKB-UniRule"/>
</dbReference>
<keyword evidence="5 8" id="KW-0812">Transmembrane</keyword>
<feature type="transmembrane region" description="Helical" evidence="8">
    <location>
        <begin position="154"/>
        <end position="181"/>
    </location>
</feature>
<feature type="transmembrane region" description="Helical" evidence="8">
    <location>
        <begin position="73"/>
        <end position="95"/>
    </location>
</feature>
<accession>A0A562VPV2</accession>
<evidence type="ECO:0000256" key="7">
    <source>
        <dbReference type="ARBA" id="ARBA00023136"/>
    </source>
</evidence>
<evidence type="ECO:0000256" key="6">
    <source>
        <dbReference type="ARBA" id="ARBA00022989"/>
    </source>
</evidence>
<dbReference type="AlphaFoldDB" id="A0A562VPV2"/>
<dbReference type="RefSeq" id="WP_145020230.1">
    <property type="nucleotide sequence ID" value="NZ_VLLN01000006.1"/>
</dbReference>
<comment type="function">
    <text evidence="8">Uptake of L-lactate across the membrane. Can also transport D-lactate and glycolate.</text>
</comment>
<sequence length="668" mass="69800">MPWIQTYTPVAGSLGLSALVAAVPLAVIFVCLAILKMKAHKAGPLAAASAIAIAIGIWGMPAKLAGLASLQGAGFGLFPVFYIVVTTIFLYNITVKGGQFEIIRASLAGVTSDRRLQALLIAFCFGSFIEGAAGFGTPVAIAGATLAGLGFRPLYAAGVCLVANTAPVAFGAIGIPVVALAGVMGYGDPGMMKLSTMVGRQLPFISLFIPFYVILIMVGWKKTMEVLPAIVVCGVTFSVSQWATASYLGPYLPDIISSLASMVALVLLLRVWHPKTIWTFDHEPEFAGATQHHYAPSAVFRAWAPYLALTLMVLLWGIPSIKASLDKSSVLITVDGLHNGIVKKVSKPEDGLKKAAAVKAEVDRQLALLSPADPRLSGLAARLAELKGVEELIVPVEQRLAGQGAVLTDDRLKAFDAVAKKRDEIQKLVKELANGGALAGKGVSGVAVASSASAPALAKDQLKPLDKALADQLPIKLAAKYNFNFMSAAGTAILIAAFLSALICGVGMGDTVSILGKTLFDMRFPAITVASVLGLAYVMNTSGMTNSLGLVFTKTGHIFPFIAPFLGWLGVFLTGSDTSSNVLFGGLQKATAEQLGINPILTGAANTSGGVMGKMISPQSLAVATAATGMVGEEGTLFRFTLKHSLFLTVIVGIIVYLQAYVFTWMIP</sequence>
<evidence type="ECO:0000256" key="1">
    <source>
        <dbReference type="ARBA" id="ARBA00004651"/>
    </source>
</evidence>
<reference evidence="9 10" key="1">
    <citation type="submission" date="2019-07" db="EMBL/GenBank/DDBJ databases">
        <title>Genomic Encyclopedia of Archaeal and Bacterial Type Strains, Phase II (KMG-II): from individual species to whole genera.</title>
        <authorList>
            <person name="Goeker M."/>
        </authorList>
    </citation>
    <scope>NUCLEOTIDE SEQUENCE [LARGE SCALE GENOMIC DNA]</scope>
    <source>
        <strain evidence="9 10">ATCC BAA-1139</strain>
    </source>
</reference>
<feature type="transmembrane region" description="Helical" evidence="8">
    <location>
        <begin position="226"/>
        <end position="248"/>
    </location>
</feature>
<name>A0A562VPV2_9BACT</name>
<keyword evidence="3 8" id="KW-0813">Transport</keyword>
<comment type="subcellular location">
    <subcellularLocation>
        <location evidence="1 8">Cell membrane</location>
        <topology evidence="1 8">Multi-pass membrane protein</topology>
    </subcellularLocation>
</comment>
<comment type="caution">
    <text evidence="9">The sequence shown here is derived from an EMBL/GenBank/DDBJ whole genome shotgun (WGS) entry which is preliminary data.</text>
</comment>
<evidence type="ECO:0000256" key="4">
    <source>
        <dbReference type="ARBA" id="ARBA00022475"/>
    </source>
</evidence>
<evidence type="ECO:0000256" key="5">
    <source>
        <dbReference type="ARBA" id="ARBA00022692"/>
    </source>
</evidence>
<dbReference type="Pfam" id="PF02652">
    <property type="entry name" value="Lactate_perm"/>
    <property type="match status" value="2"/>
</dbReference>
<feature type="transmembrane region" description="Helical" evidence="8">
    <location>
        <begin position="646"/>
        <end position="667"/>
    </location>
</feature>
<keyword evidence="10" id="KW-1185">Reference proteome</keyword>
<evidence type="ECO:0000313" key="10">
    <source>
        <dbReference type="Proteomes" id="UP000319449"/>
    </source>
</evidence>
<dbReference type="Proteomes" id="UP000319449">
    <property type="component" value="Unassembled WGS sequence"/>
</dbReference>
<dbReference type="InterPro" id="IPR003804">
    <property type="entry name" value="Lactate_perm"/>
</dbReference>
<evidence type="ECO:0000313" key="9">
    <source>
        <dbReference type="EMBL" id="TWJ19898.1"/>
    </source>
</evidence>
<protein>
    <recommendedName>
        <fullName evidence="8">L-lactate permease</fullName>
    </recommendedName>
</protein>
<feature type="transmembrane region" description="Helical" evidence="8">
    <location>
        <begin position="485"/>
        <end position="508"/>
    </location>
</feature>
<evidence type="ECO:0000256" key="2">
    <source>
        <dbReference type="ARBA" id="ARBA00010100"/>
    </source>
</evidence>
<dbReference type="PANTHER" id="PTHR30003:SF0">
    <property type="entry name" value="GLYCOLATE PERMEASE GLCA-RELATED"/>
    <property type="match status" value="1"/>
</dbReference>
<evidence type="ECO:0000256" key="3">
    <source>
        <dbReference type="ARBA" id="ARBA00022448"/>
    </source>
</evidence>
<dbReference type="GO" id="GO:0015295">
    <property type="term" value="F:solute:proton symporter activity"/>
    <property type="evidence" value="ECO:0007669"/>
    <property type="project" value="TreeGrafter"/>
</dbReference>
<keyword evidence="7 8" id="KW-0472">Membrane</keyword>
<keyword evidence="4 8" id="KW-1003">Cell membrane</keyword>
<organism evidence="9 10">
    <name type="scientific">Geobacter argillaceus</name>
    <dbReference type="NCBI Taxonomy" id="345631"/>
    <lineage>
        <taxon>Bacteria</taxon>
        <taxon>Pseudomonadati</taxon>
        <taxon>Thermodesulfobacteriota</taxon>
        <taxon>Desulfuromonadia</taxon>
        <taxon>Geobacterales</taxon>
        <taxon>Geobacteraceae</taxon>
        <taxon>Geobacter</taxon>
    </lineage>
</organism>
<dbReference type="GO" id="GO:0005886">
    <property type="term" value="C:plasma membrane"/>
    <property type="evidence" value="ECO:0007669"/>
    <property type="project" value="UniProtKB-SubCell"/>
</dbReference>
<gene>
    <name evidence="9" type="ORF">JN12_01388</name>
</gene>
<feature type="transmembrane region" description="Helical" evidence="8">
    <location>
        <begin position="42"/>
        <end position="61"/>
    </location>
</feature>
<keyword evidence="6 8" id="KW-1133">Transmembrane helix</keyword>
<dbReference type="OrthoDB" id="9761056at2"/>
<evidence type="ECO:0000256" key="8">
    <source>
        <dbReference type="RuleBase" id="RU365092"/>
    </source>
</evidence>
<proteinExistence type="inferred from homology"/>
<feature type="transmembrane region" description="Helical" evidence="8">
    <location>
        <begin position="551"/>
        <end position="573"/>
    </location>
</feature>
<feature type="transmembrane region" description="Helical" evidence="8">
    <location>
        <begin position="255"/>
        <end position="273"/>
    </location>
</feature>
<feature type="transmembrane region" description="Helical" evidence="8">
    <location>
        <begin position="116"/>
        <end position="142"/>
    </location>
</feature>
<dbReference type="PANTHER" id="PTHR30003">
    <property type="entry name" value="L-LACTATE PERMEASE"/>
    <property type="match status" value="1"/>
</dbReference>
<feature type="transmembrane region" description="Helical" evidence="8">
    <location>
        <begin position="520"/>
        <end position="539"/>
    </location>
</feature>
<dbReference type="EMBL" id="VLLN01000006">
    <property type="protein sequence ID" value="TWJ19898.1"/>
    <property type="molecule type" value="Genomic_DNA"/>
</dbReference>